<dbReference type="Pfam" id="PF01636">
    <property type="entry name" value="APH"/>
    <property type="match status" value="1"/>
</dbReference>
<evidence type="ECO:0000313" key="3">
    <source>
        <dbReference type="Proteomes" id="UP000219775"/>
    </source>
</evidence>
<dbReference type="Gene3D" id="3.90.1200.10">
    <property type="match status" value="1"/>
</dbReference>
<sequence>MNLGNPIAIGNTAKIYLCDNKIVKVFKKHFPNTESLYEAKKQEYAYSCGLNVPKVLEVTEIENRQAIIMEYVKGKTVGDLLIHNMERAEYYISICVNVQQKMHNVVVDSNLLESMSDKLHRQIESVQNLDEKQKDTLLRKLNSMVFEPRLCHGDFHPFNLIMSNDNVKIIDWVDASSGDIRADVYRTYLLYAQASVELAEMYLRIYCKNAGLSRDEVIKWAPIIAGARLSEKVSSENIEHLKRLVDQYCH</sequence>
<reference evidence="2 3" key="1">
    <citation type="submission" date="2017-09" db="EMBL/GenBank/DDBJ databases">
        <title>Large-scale bioinformatics analysis of Bacillus genomes uncovers conserved roles of natural products in bacterial physiology.</title>
        <authorList>
            <consortium name="Agbiome Team Llc"/>
            <person name="Bleich R.M."/>
            <person name="Grubbs K.J."/>
            <person name="Santa Maria K.C."/>
            <person name="Allen S.E."/>
            <person name="Farag S."/>
            <person name="Shank E.A."/>
            <person name="Bowers A."/>
        </authorList>
    </citation>
    <scope>NUCLEOTIDE SEQUENCE [LARGE SCALE GENOMIC DNA]</scope>
    <source>
        <strain evidence="2 3">AFS009893</strain>
    </source>
</reference>
<dbReference type="AlphaFoldDB" id="A0A2C3PSD2"/>
<proteinExistence type="predicted"/>
<dbReference type="EMBL" id="NUDP01000022">
    <property type="protein sequence ID" value="PEM71584.1"/>
    <property type="molecule type" value="Genomic_DNA"/>
</dbReference>
<accession>A0A2C3PSD2</accession>
<protein>
    <submittedName>
        <fullName evidence="2">Aminoglycoside phosphotransferase</fullName>
    </submittedName>
</protein>
<evidence type="ECO:0000313" key="2">
    <source>
        <dbReference type="EMBL" id="PEM71584.1"/>
    </source>
</evidence>
<gene>
    <name evidence="2" type="ORF">CN613_04780</name>
</gene>
<dbReference type="Proteomes" id="UP000219775">
    <property type="component" value="Unassembled WGS sequence"/>
</dbReference>
<dbReference type="InterPro" id="IPR011009">
    <property type="entry name" value="Kinase-like_dom_sf"/>
</dbReference>
<keyword evidence="2" id="KW-0808">Transferase</keyword>
<dbReference type="SUPFAM" id="SSF56112">
    <property type="entry name" value="Protein kinase-like (PK-like)"/>
    <property type="match status" value="1"/>
</dbReference>
<dbReference type="GO" id="GO:0016740">
    <property type="term" value="F:transferase activity"/>
    <property type="evidence" value="ECO:0007669"/>
    <property type="project" value="UniProtKB-KW"/>
</dbReference>
<dbReference type="InterPro" id="IPR002575">
    <property type="entry name" value="Aminoglycoside_PTrfase"/>
</dbReference>
<dbReference type="RefSeq" id="WP_097849956.1">
    <property type="nucleotide sequence ID" value="NZ_NUAS01000012.1"/>
</dbReference>
<evidence type="ECO:0000259" key="1">
    <source>
        <dbReference type="Pfam" id="PF01636"/>
    </source>
</evidence>
<name>A0A2C3PSD2_9BACI</name>
<comment type="caution">
    <text evidence="2">The sequence shown here is derived from an EMBL/GenBank/DDBJ whole genome shotgun (WGS) entry which is preliminary data.</text>
</comment>
<feature type="domain" description="Aminoglycoside phosphotransferase" evidence="1">
    <location>
        <begin position="22"/>
        <end position="211"/>
    </location>
</feature>
<organism evidence="2 3">
    <name type="scientific">Bacillus pseudomycoides</name>
    <dbReference type="NCBI Taxonomy" id="64104"/>
    <lineage>
        <taxon>Bacteria</taxon>
        <taxon>Bacillati</taxon>
        <taxon>Bacillota</taxon>
        <taxon>Bacilli</taxon>
        <taxon>Bacillales</taxon>
        <taxon>Bacillaceae</taxon>
        <taxon>Bacillus</taxon>
        <taxon>Bacillus cereus group</taxon>
    </lineage>
</organism>